<dbReference type="InterPro" id="IPR011990">
    <property type="entry name" value="TPR-like_helical_dom_sf"/>
</dbReference>
<dbReference type="Gene3D" id="1.25.40.10">
    <property type="entry name" value="Tetratricopeptide repeat domain"/>
    <property type="match status" value="1"/>
</dbReference>
<evidence type="ECO:0000313" key="5">
    <source>
        <dbReference type="Proteomes" id="UP000278398"/>
    </source>
</evidence>
<sequence>MIALMRAMALFGLLLFPSWLLAQPAEPDEKLAAWRTQFIDRQIDELISETESDILSDAMHPYAPEIWSRVKYASGELTEDWRNRAPDGLADRLGTFPDLFLAFAEGDDARGMALALAVMPGAEPVRDTYKLAMWQASDRQHEADMTLARIEAGDRTFHPLWQLLFDVDQLRATRARAEQLIEAETEDDLWRDTARAILEGAAAMPRSRQLALVNRWLEARPDDQGALHFKAQMVDQARDWPQALAMLRKLTELYPFASYVEATARIAVRFEPEDAVRAELRTRLLATTPLRAEALDMEIERILADAYRRADDRGAARRIARAALERWPDGVRLHSVMAQIEIDSKRMAEAAPYARKAAAAPKASLDDLANLIGIEAGAGDGAGLEAVMTRFAERFGRPSQDAFYRAAALYETGSPEAIDHFREAVEAHPSSEWMMRNLVHHLVKGKVSADDADVIDDWIDRFESPSHGTSLYLEHLRAVETPERALAQYRRMAARWGAYEDYWKPLGDEHTTNDARLAFWHDVRARHPDRAFPVRTIAELHRKTRRWDDVFATLEEARSSMTGIMGSELDRVLFEHCYLVSVFMQEGGAADQALYDRARADCEEAIRLGENQGEVARQFSRLSSTFGDKSRMVADWKAAVRLQPDWAAAMTDGFYGGLAKTLNRRHVFAALHRWYERDPYDGVRMAEIADRHSKWGGSGIWAKILFERMKEVAPDVFRDKESLYHHVSKGFESDSDNFVKQYGREKYLSHSLRYVGWFETARQKAQGNSPIVQVDAATVTKTTLFPDGQRHVETDDPVTGAPVLRQRGRGWQRFDYDDRGNLTSVERSDGRAILFGYDEADRIVRFVTSDESELTLEYNDDGQPVLIILEGTGRLSVRYDGAGNIEKVEADDGDTTTALKITQAFQEILAITRQVDSNASVVDPAFERELEQLIGDVRDFRDDPTNALLLNRLEALVSKVDGTGEAFRTAEDRLFDILSARPKPEIGLRALALLHRLYATTFPAGLDEQHWDYWREARDLLPAGALDGDDALAREIRARPLALLAQARWLPRSDLSNPGYWATYDMSTYAPKPLRERLRARTLHATQDGRVLLASNDGLFIRKDGFWLRHLVDLRAGALVEAAPDRKASAVSDVLSIADAGDGALWLGTADGLYRVDQMGAVVARFRSASDGLAARRVAVLAPWRGGVIAAGQGGLSFFDGEGPSPDLLERFGAEALLADAEPVFVTPVSDDELLVGVNAGLWWLRAGGPPERLADLDVRAAHVLSDGSVAIAAGTDLLTLDRQADGGFSPLRRVEGQQDMQVARSLYGLASIQAIEDEPDALAVLTDLGISIHHRGYFEHLNLPHTLRQAPALAMAMAGGSLWILSDDGRLHAFERGQALVDKRGPVRHLVTDAEGRVTYFARGSGMHARLHDGEIEPQYLFGARVTAMIPAPGGMLFNDGSDIMRYRTGDAYPELLFSARNDTEAYDAPEARESRNNEVTGIALGTDGAVWATTRTSVFRHVDGETREFSWFLDRAAFPMPTDWIAGVHVTFDGRVWVIGSNEKHIQIGGSQMSGGVAQWNGETFDRAGTEDDLWARPWFITSYTQIGEGRAILGTTGGMGLHETGRFTYVEGIDEPSYQALLEAHPNLFLGGRGAAIGDDIWLFPTAAGIIGHHAGRWFYPERINQLLPDSHLARYGAKVVHAVETDGEGRIYAGTDRGLLIFDTGGAGAESFLFASGLGDEAFRIQEEENLRRQRQIFINGLDGDDPRAKLARRYLELEAEVSRLSVAEKMIDRAPLVERLAPRPTERSNDEPTAREPADSAERIRTLVTQRERQMSRLLLQLERDSEALAQTLQMKPLDLAALQKDIPDGAAMVQYIPTTKTLYVHLVSRQERHVREVQVETRALFERARKARRLLEARAAGLLQGERSGASLRKEVLSPVTVEERDRELFDLLHDLYRTLILPVAHELGSYDHVFIVPAGALAEVPFAGLISERGERNRFVVQDHTIGLMPSLYLVHLFLSHVGSASDQMLILGDPDGSLPGARREAKAIEERTSLFAETRIGDEADYDAFLQMGPESKAVHLATHGVLDAARPEESYILLSGNRKLKLVDIQLLDFANTDMVFLSACETGLGGQGVEFQTLSRAFAHAGVPTVAATLWKVNDLASLELATRFYEHYEDDALAAMAAAQRGMIEEGVFAHPAAWAGYMTIGMP</sequence>
<feature type="domain" description="CHAT" evidence="3">
    <location>
        <begin position="1938"/>
        <end position="2197"/>
    </location>
</feature>
<dbReference type="RefSeq" id="WP_126698049.1">
    <property type="nucleotide sequence ID" value="NZ_RWKW01000010.1"/>
</dbReference>
<dbReference type="OrthoDB" id="580982at2"/>
<dbReference type="Proteomes" id="UP000278398">
    <property type="component" value="Unassembled WGS sequence"/>
</dbReference>
<evidence type="ECO:0000313" key="4">
    <source>
        <dbReference type="EMBL" id="RST87776.1"/>
    </source>
</evidence>
<feature type="chain" id="PRO_5019251150" evidence="2">
    <location>
        <begin position="23"/>
        <end position="2199"/>
    </location>
</feature>
<evidence type="ECO:0000256" key="1">
    <source>
        <dbReference type="SAM" id="MobiDB-lite"/>
    </source>
</evidence>
<keyword evidence="2" id="KW-0732">Signal</keyword>
<dbReference type="InterPro" id="IPR006530">
    <property type="entry name" value="YD"/>
</dbReference>
<gene>
    <name evidence="4" type="ORF">EJC49_03340</name>
</gene>
<name>A0A429Z242_9HYPH</name>
<dbReference type="EMBL" id="RWKW01000010">
    <property type="protein sequence ID" value="RST87776.1"/>
    <property type="molecule type" value="Genomic_DNA"/>
</dbReference>
<keyword evidence="5" id="KW-1185">Reference proteome</keyword>
<proteinExistence type="predicted"/>
<comment type="caution">
    <text evidence="4">The sequence shown here is derived from an EMBL/GenBank/DDBJ whole genome shotgun (WGS) entry which is preliminary data.</text>
</comment>
<dbReference type="InterPro" id="IPR011047">
    <property type="entry name" value="Quinoprotein_ADH-like_sf"/>
</dbReference>
<organism evidence="4 5">
    <name type="scientific">Aquibium carbonis</name>
    <dbReference type="NCBI Taxonomy" id="2495581"/>
    <lineage>
        <taxon>Bacteria</taxon>
        <taxon>Pseudomonadati</taxon>
        <taxon>Pseudomonadota</taxon>
        <taxon>Alphaproteobacteria</taxon>
        <taxon>Hyphomicrobiales</taxon>
        <taxon>Phyllobacteriaceae</taxon>
        <taxon>Aquibium</taxon>
    </lineage>
</organism>
<accession>A0A429Z242</accession>
<dbReference type="Gene3D" id="2.130.10.10">
    <property type="entry name" value="YVTN repeat-like/Quinoprotein amine dehydrogenase"/>
    <property type="match status" value="2"/>
</dbReference>
<dbReference type="NCBIfam" id="TIGR01643">
    <property type="entry name" value="YD_repeat_2x"/>
    <property type="match status" value="1"/>
</dbReference>
<reference evidence="4 5" key="1">
    <citation type="submission" date="2018-12" db="EMBL/GenBank/DDBJ databases">
        <title>Mesorhizobium carbonis sp. nov., isolated from coal mine water.</title>
        <authorList>
            <person name="Xin W."/>
            <person name="Xu Z."/>
            <person name="Xiang F."/>
            <person name="Zhang J."/>
            <person name="Xi L."/>
            <person name="Liu J."/>
        </authorList>
    </citation>
    <scope>NUCLEOTIDE SEQUENCE [LARGE SCALE GENOMIC DNA]</scope>
    <source>
        <strain evidence="4 5">B2.3</strain>
    </source>
</reference>
<dbReference type="Pfam" id="PF05593">
    <property type="entry name" value="RHS_repeat"/>
    <property type="match status" value="1"/>
</dbReference>
<evidence type="ECO:0000256" key="2">
    <source>
        <dbReference type="SAM" id="SignalP"/>
    </source>
</evidence>
<dbReference type="InterPro" id="IPR024983">
    <property type="entry name" value="CHAT_dom"/>
</dbReference>
<dbReference type="InterPro" id="IPR015943">
    <property type="entry name" value="WD40/YVTN_repeat-like_dom_sf"/>
</dbReference>
<protein>
    <submittedName>
        <fullName evidence="4">CHAT domain-containing protein</fullName>
    </submittedName>
</protein>
<dbReference type="Gene3D" id="2.180.10.10">
    <property type="entry name" value="RHS repeat-associated core"/>
    <property type="match status" value="1"/>
</dbReference>
<dbReference type="SUPFAM" id="SSF48452">
    <property type="entry name" value="TPR-like"/>
    <property type="match status" value="1"/>
</dbReference>
<dbReference type="Pfam" id="PF12770">
    <property type="entry name" value="CHAT"/>
    <property type="match status" value="1"/>
</dbReference>
<dbReference type="SUPFAM" id="SSF50998">
    <property type="entry name" value="Quinoprotein alcohol dehydrogenase-like"/>
    <property type="match status" value="1"/>
</dbReference>
<evidence type="ECO:0000259" key="3">
    <source>
        <dbReference type="Pfam" id="PF12770"/>
    </source>
</evidence>
<feature type="signal peptide" evidence="2">
    <location>
        <begin position="1"/>
        <end position="22"/>
    </location>
</feature>
<dbReference type="InterPro" id="IPR031325">
    <property type="entry name" value="RHS_repeat"/>
</dbReference>
<feature type="region of interest" description="Disordered" evidence="1">
    <location>
        <begin position="1782"/>
        <end position="1805"/>
    </location>
</feature>